<accession>A0ABX0K1J2</accession>
<evidence type="ECO:0000313" key="4">
    <source>
        <dbReference type="EMBL" id="NHN88540.1"/>
    </source>
</evidence>
<comment type="similarity">
    <text evidence="1">Belongs to the ATP12 family.</text>
</comment>
<reference evidence="4 5" key="1">
    <citation type="journal article" date="2020" name="Int. J. Syst. Evol. Microbiol.">
        <title>Novel acetic acid bacteria from cider fermentations: Acetobacter conturbans sp. nov. and Acetobacter fallax sp. nov.</title>
        <authorList>
            <person name="Sombolestani A.S."/>
            <person name="Cleenwerck I."/>
            <person name="Cnockaert M."/>
            <person name="Borremans W."/>
            <person name="Wieme A.D."/>
            <person name="De Vuyst L."/>
            <person name="Vandamme P."/>
        </authorList>
    </citation>
    <scope>NUCLEOTIDE SEQUENCE [LARGE SCALE GENOMIC DNA]</scope>
    <source>
        <strain evidence="4 5">LMG 1627</strain>
    </source>
</reference>
<evidence type="ECO:0000256" key="1">
    <source>
        <dbReference type="ARBA" id="ARBA00008231"/>
    </source>
</evidence>
<dbReference type="RefSeq" id="WP_173569839.1">
    <property type="nucleotide sequence ID" value="NZ_WOSY01000006.1"/>
</dbReference>
<organism evidence="4 5">
    <name type="scientific">Acetobacter conturbans</name>
    <dbReference type="NCBI Taxonomy" id="1737472"/>
    <lineage>
        <taxon>Bacteria</taxon>
        <taxon>Pseudomonadati</taxon>
        <taxon>Pseudomonadota</taxon>
        <taxon>Alphaproteobacteria</taxon>
        <taxon>Acetobacterales</taxon>
        <taxon>Acetobacteraceae</taxon>
        <taxon>Acetobacter</taxon>
    </lineage>
</organism>
<dbReference type="Proteomes" id="UP000631653">
    <property type="component" value="Unassembled WGS sequence"/>
</dbReference>
<dbReference type="PANTHER" id="PTHR21013:SF10">
    <property type="entry name" value="ATP SYNTHASE MITOCHONDRIAL F1 COMPLEX ASSEMBLY FACTOR 2"/>
    <property type="match status" value="1"/>
</dbReference>
<dbReference type="EMBL" id="WOSY01000006">
    <property type="protein sequence ID" value="NHN88540.1"/>
    <property type="molecule type" value="Genomic_DNA"/>
</dbReference>
<keyword evidence="5" id="KW-1185">Reference proteome</keyword>
<dbReference type="PANTHER" id="PTHR21013">
    <property type="entry name" value="ATP SYNTHASE MITOCHONDRIAL F1 COMPLEX ASSEMBLY FACTOR 2/ATP12 PROTEIN, MITOCHONDRIAL PRECURSOR"/>
    <property type="match status" value="1"/>
</dbReference>
<evidence type="ECO:0008006" key="6">
    <source>
        <dbReference type="Google" id="ProtNLM"/>
    </source>
</evidence>
<keyword evidence="3" id="KW-0143">Chaperone</keyword>
<protein>
    <recommendedName>
        <fullName evidence="6">ATPase</fullName>
    </recommendedName>
</protein>
<dbReference type="InterPro" id="IPR023335">
    <property type="entry name" value="ATP12_ortho_dom_sf"/>
</dbReference>
<evidence type="ECO:0000256" key="2">
    <source>
        <dbReference type="ARBA" id="ARBA00022946"/>
    </source>
</evidence>
<gene>
    <name evidence="4" type="ORF">GOB81_07840</name>
</gene>
<comment type="caution">
    <text evidence="4">The sequence shown here is derived from an EMBL/GenBank/DDBJ whole genome shotgun (WGS) entry which is preliminary data.</text>
</comment>
<evidence type="ECO:0000313" key="5">
    <source>
        <dbReference type="Proteomes" id="UP000631653"/>
    </source>
</evidence>
<dbReference type="Pfam" id="PF07542">
    <property type="entry name" value="ATP12"/>
    <property type="match status" value="1"/>
</dbReference>
<sequence length="251" mass="27513">MSGQKRFSADGPAPRRRFWTHAAVEMTQRGFAVTLDGKPVMLPDRSPLEVHSRALADALAAEWQAAGADDPQKRFGPDSLPLTRIAGTMIERVMTDRQHSVTTLAGYGEHDLLCYRAEAQEPVHARQTELWQPWLDWLRSRHGVNLAVTNGMMPITQSPDALAKLQHALSRYTDAELAGLGVAVPALGSLTLGMAVAEDALEAERAVDLATLDEQAQMQRWGEDPTILDRIALVAGDVADAARFMELAREK</sequence>
<evidence type="ECO:0000256" key="3">
    <source>
        <dbReference type="ARBA" id="ARBA00023186"/>
    </source>
</evidence>
<dbReference type="SUPFAM" id="SSF160909">
    <property type="entry name" value="ATP12-like"/>
    <property type="match status" value="1"/>
</dbReference>
<dbReference type="Gene3D" id="3.30.2180.10">
    <property type="entry name" value="ATP12-like"/>
    <property type="match status" value="1"/>
</dbReference>
<keyword evidence="2" id="KW-0809">Transit peptide</keyword>
<dbReference type="Gene3D" id="1.10.3580.10">
    <property type="entry name" value="ATP12 ATPase"/>
    <property type="match status" value="1"/>
</dbReference>
<name>A0ABX0K1J2_9PROT</name>
<dbReference type="InterPro" id="IPR042272">
    <property type="entry name" value="ATP12_ATP_synth-F1-assembly_N"/>
</dbReference>
<dbReference type="InterPro" id="IPR011419">
    <property type="entry name" value="ATP12_ATP_synth-F1-assembly"/>
</dbReference>
<proteinExistence type="inferred from homology"/>